<dbReference type="OrthoDB" id="9799867at2"/>
<keyword evidence="2" id="KW-1185">Reference proteome</keyword>
<gene>
    <name evidence="1" type="ordered locus">Desaci_3850</name>
</gene>
<dbReference type="Proteomes" id="UP000002892">
    <property type="component" value="Chromosome"/>
</dbReference>
<dbReference type="Pfam" id="PF03646">
    <property type="entry name" value="FlaG"/>
    <property type="match status" value="1"/>
</dbReference>
<dbReference type="RefSeq" id="WP_014828718.1">
    <property type="nucleotide sequence ID" value="NC_018068.1"/>
</dbReference>
<sequence length="122" mass="13598">MVNPIQPNNEVIVAPVEVFPGQKSDNTQEVLVPIVDRKQEVPSAREEIPRESIEKTAEKLNRMMGIIDKNMKFVIDEKTHKVSVKVVNSKTGEILGEVPPESIMDLLGSFTNLAGLLLNQYT</sequence>
<dbReference type="HOGENOM" id="CLU_120910_3_2_9"/>
<name>I4DAA7_DESAJ</name>
<proteinExistence type="predicted"/>
<dbReference type="eggNOG" id="COG1334">
    <property type="taxonomic scope" value="Bacteria"/>
</dbReference>
<dbReference type="KEGG" id="dai:Desaci_3850"/>
<evidence type="ECO:0000313" key="1">
    <source>
        <dbReference type="EMBL" id="AFM42731.1"/>
    </source>
</evidence>
<organism evidence="1 2">
    <name type="scientific">Desulfosporosinus acidiphilus (strain DSM 22704 / JCM 16185 / SJ4)</name>
    <dbReference type="NCBI Taxonomy" id="646529"/>
    <lineage>
        <taxon>Bacteria</taxon>
        <taxon>Bacillati</taxon>
        <taxon>Bacillota</taxon>
        <taxon>Clostridia</taxon>
        <taxon>Eubacteriales</taxon>
        <taxon>Desulfitobacteriaceae</taxon>
        <taxon>Desulfosporosinus</taxon>
    </lineage>
</organism>
<keyword evidence="1" id="KW-0969">Cilium</keyword>
<keyword evidence="1" id="KW-0282">Flagellum</keyword>
<dbReference type="AlphaFoldDB" id="I4DAA7"/>
<dbReference type="Gene3D" id="3.30.160.170">
    <property type="entry name" value="FlaG-like"/>
    <property type="match status" value="1"/>
</dbReference>
<dbReference type="STRING" id="646529.Desaci_3850"/>
<dbReference type="PANTHER" id="PTHR37166:SF1">
    <property type="entry name" value="PROTEIN FLAG"/>
    <property type="match status" value="1"/>
</dbReference>
<reference evidence="1 2" key="1">
    <citation type="journal article" date="2012" name="J. Bacteriol.">
        <title>Complete genome sequences of Desulfosporosinus orientis DSM765T, Desulfosporosinus youngiae DSM17734T, Desulfosporosinus meridiei DSM13257T, and Desulfosporosinus acidiphilus DSM22704T.</title>
        <authorList>
            <person name="Pester M."/>
            <person name="Brambilla E."/>
            <person name="Alazard D."/>
            <person name="Rattei T."/>
            <person name="Weinmaier T."/>
            <person name="Han J."/>
            <person name="Lucas S."/>
            <person name="Lapidus A."/>
            <person name="Cheng J.F."/>
            <person name="Goodwin L."/>
            <person name="Pitluck S."/>
            <person name="Peters L."/>
            <person name="Ovchinnikova G."/>
            <person name="Teshima H."/>
            <person name="Detter J.C."/>
            <person name="Han C.S."/>
            <person name="Tapia R."/>
            <person name="Land M.L."/>
            <person name="Hauser L."/>
            <person name="Kyrpides N.C."/>
            <person name="Ivanova N.N."/>
            <person name="Pagani I."/>
            <person name="Huntmann M."/>
            <person name="Wei C.L."/>
            <person name="Davenport K.W."/>
            <person name="Daligault H."/>
            <person name="Chain P.S."/>
            <person name="Chen A."/>
            <person name="Mavromatis K."/>
            <person name="Markowitz V."/>
            <person name="Szeto E."/>
            <person name="Mikhailova N."/>
            <person name="Pati A."/>
            <person name="Wagner M."/>
            <person name="Woyke T."/>
            <person name="Ollivier B."/>
            <person name="Klenk H.P."/>
            <person name="Spring S."/>
            <person name="Loy A."/>
        </authorList>
    </citation>
    <scope>NUCLEOTIDE SEQUENCE [LARGE SCALE GENOMIC DNA]</scope>
    <source>
        <strain evidence="2">DSM 22704 / JCM 16185 / SJ4</strain>
    </source>
</reference>
<dbReference type="PANTHER" id="PTHR37166">
    <property type="entry name" value="PROTEIN FLAG"/>
    <property type="match status" value="1"/>
</dbReference>
<keyword evidence="1" id="KW-0966">Cell projection</keyword>
<dbReference type="InterPro" id="IPR035924">
    <property type="entry name" value="FlaG-like_sf"/>
</dbReference>
<dbReference type="EMBL" id="CP003639">
    <property type="protein sequence ID" value="AFM42731.1"/>
    <property type="molecule type" value="Genomic_DNA"/>
</dbReference>
<accession>I4DAA7</accession>
<protein>
    <submittedName>
        <fullName evidence="1">Flagellar protein FlaG</fullName>
    </submittedName>
</protein>
<evidence type="ECO:0000313" key="2">
    <source>
        <dbReference type="Proteomes" id="UP000002892"/>
    </source>
</evidence>
<dbReference type="InterPro" id="IPR005186">
    <property type="entry name" value="FlaG"/>
</dbReference>
<dbReference type="SUPFAM" id="SSF160214">
    <property type="entry name" value="FlaG-like"/>
    <property type="match status" value="1"/>
</dbReference>